<keyword evidence="2" id="KW-0564">Palmitate</keyword>
<feature type="signal peptide" evidence="2">
    <location>
        <begin position="1"/>
        <end position="24"/>
    </location>
</feature>
<dbReference type="EMBL" id="JBHTBU010000001">
    <property type="protein sequence ID" value="MFC7287799.1"/>
    <property type="molecule type" value="Genomic_DNA"/>
</dbReference>
<reference evidence="4" key="1">
    <citation type="journal article" date="2019" name="Int. J. Syst. Evol. Microbiol.">
        <title>The Global Catalogue of Microorganisms (GCM) 10K type strain sequencing project: providing services to taxonomists for standard genome sequencing and annotation.</title>
        <authorList>
            <consortium name="The Broad Institute Genomics Platform"/>
            <consortium name="The Broad Institute Genome Sequencing Center for Infectious Disease"/>
            <person name="Wu L."/>
            <person name="Ma J."/>
        </authorList>
    </citation>
    <scope>NUCLEOTIDE SEQUENCE [LARGE SCALE GENOMIC DNA]</scope>
    <source>
        <strain evidence="4">KACC 12508</strain>
    </source>
</reference>
<keyword evidence="2" id="KW-0472">Membrane</keyword>
<dbReference type="Proteomes" id="UP001596542">
    <property type="component" value="Unassembled WGS sequence"/>
</dbReference>
<evidence type="ECO:0000256" key="2">
    <source>
        <dbReference type="RuleBase" id="RU362097"/>
    </source>
</evidence>
<dbReference type="InterPro" id="IPR003423">
    <property type="entry name" value="OMP_efflux"/>
</dbReference>
<dbReference type="SUPFAM" id="SSF56954">
    <property type="entry name" value="Outer membrane efflux proteins (OEP)"/>
    <property type="match status" value="1"/>
</dbReference>
<comment type="caution">
    <text evidence="3">The sequence shown here is derived from an EMBL/GenBank/DDBJ whole genome shotgun (WGS) entry which is preliminary data.</text>
</comment>
<keyword evidence="4" id="KW-1185">Reference proteome</keyword>
<dbReference type="Pfam" id="PF02321">
    <property type="entry name" value="OEP"/>
    <property type="match status" value="2"/>
</dbReference>
<dbReference type="PANTHER" id="PTHR30203:SF29">
    <property type="entry name" value="PROTEIN CYAE"/>
    <property type="match status" value="1"/>
</dbReference>
<sequence length="466" mass="50616">MLRFPLSRFAVPCVVLLVSGCAQVDMPALPKLLPSHWTHQSSTPVPPKDIPAVDLTNWWKRFGDSELDALVEHALNSNMSLQQAKLRLQAARALAGNVSKSYLPQLGFSAYGTEDAAAIDAYYQLSLNATWKLGLFGDLEGMKRQAVASVERAAATEQEARVSLVAEIVRNYLELRAAQQQIANADELLAIDQRTLELTDVRIKTRLAGPEQRLQLQARLARAQAASIVPKQAEARALHALAALTGQTQPDAAWLEPRAMPSLQAGSITQLPSDLLRSRPDMRIAEAEVLQAVGELGIAKSALYPRLAIGATYLYSYNLTQNRRGSQNGVPAIGPMIDLPLFDWGQRKAIAAARQHEVDATLAAYRQVLLDSVAQVETGMALLTLAQQRVQHLRNALAATEASAEKDRSLTRLGLSSEWNGLEYKHEVAQARQSLTAAEADYGIAFATLFRALGGAPLPAEGEPQS</sequence>
<name>A0ABW2IA29_9BURK</name>
<accession>A0ABW2IA29</accession>
<keyword evidence="2" id="KW-0732">Signal</keyword>
<comment type="subcellular location">
    <subcellularLocation>
        <location evidence="2">Cell membrane</location>
        <topology evidence="2">Lipid-anchor</topology>
    </subcellularLocation>
</comment>
<evidence type="ECO:0000313" key="3">
    <source>
        <dbReference type="EMBL" id="MFC7287799.1"/>
    </source>
</evidence>
<dbReference type="Gene3D" id="1.20.1600.10">
    <property type="entry name" value="Outer membrane efflux proteins (OEP)"/>
    <property type="match status" value="1"/>
</dbReference>
<evidence type="ECO:0000256" key="1">
    <source>
        <dbReference type="ARBA" id="ARBA00007613"/>
    </source>
</evidence>
<keyword evidence="2" id="KW-0812">Transmembrane</keyword>
<comment type="similarity">
    <text evidence="1 2">Belongs to the outer membrane factor (OMF) (TC 1.B.17) family.</text>
</comment>
<dbReference type="InterPro" id="IPR010131">
    <property type="entry name" value="MdtP/NodT-like"/>
</dbReference>
<evidence type="ECO:0000313" key="4">
    <source>
        <dbReference type="Proteomes" id="UP001596542"/>
    </source>
</evidence>
<gene>
    <name evidence="3" type="ORF">ACFQPC_07105</name>
</gene>
<proteinExistence type="inferred from homology"/>
<dbReference type="PANTHER" id="PTHR30203">
    <property type="entry name" value="OUTER MEMBRANE CATION EFFLUX PROTEIN"/>
    <property type="match status" value="1"/>
</dbReference>
<organism evidence="3 4">
    <name type="scientific">Herminiimonas glaciei</name>
    <dbReference type="NCBI Taxonomy" id="523788"/>
    <lineage>
        <taxon>Bacteria</taxon>
        <taxon>Pseudomonadati</taxon>
        <taxon>Pseudomonadota</taxon>
        <taxon>Betaproteobacteria</taxon>
        <taxon>Burkholderiales</taxon>
        <taxon>Oxalobacteraceae</taxon>
        <taxon>Herminiimonas</taxon>
    </lineage>
</organism>
<keyword evidence="2" id="KW-1134">Transmembrane beta strand</keyword>
<keyword evidence="2" id="KW-0449">Lipoprotein</keyword>
<feature type="chain" id="PRO_5044989788" evidence="2">
    <location>
        <begin position="25"/>
        <end position="466"/>
    </location>
</feature>
<dbReference type="NCBIfam" id="TIGR01845">
    <property type="entry name" value="outer_NodT"/>
    <property type="match status" value="1"/>
</dbReference>
<dbReference type="Gene3D" id="2.20.200.10">
    <property type="entry name" value="Outer membrane efflux proteins (OEP)"/>
    <property type="match status" value="1"/>
</dbReference>
<protein>
    <submittedName>
        <fullName evidence="3">Efflux transporter outer membrane subunit</fullName>
    </submittedName>
</protein>
<dbReference type="PROSITE" id="PS51257">
    <property type="entry name" value="PROKAR_LIPOPROTEIN"/>
    <property type="match status" value="1"/>
</dbReference>